<feature type="compositionally biased region" description="Basic and acidic residues" evidence="1">
    <location>
        <begin position="128"/>
        <end position="139"/>
    </location>
</feature>
<comment type="caution">
    <text evidence="2">The sequence shown here is derived from an EMBL/GenBank/DDBJ whole genome shotgun (WGS) entry which is preliminary data.</text>
</comment>
<dbReference type="Proteomes" id="UP000684084">
    <property type="component" value="Unassembled WGS sequence"/>
</dbReference>
<evidence type="ECO:0000313" key="2">
    <source>
        <dbReference type="EMBL" id="CAB5373905.1"/>
    </source>
</evidence>
<sequence>MSNIYKVISSFFKTKSYKEWSIIACLQFISENAAINFEDRESILDDMKRKVKSISNNQNILSHARNKATSIYSSFDKTAERREVRDLFERIEKKAEFESRKLLYRESMKIENLNDKWEVAPDTRLTKELETSQMDKRTAESSFEDDERATKRTKSDKDSNDDHDNEDNLLPFSKSGENLSNDESEILTNSGNLVMTQVHRSIQETNVIVHNKFNSLVESQVASKKKSKVAEYFEDMRNRNIFILCEPFRKLSEADADGQFEMITRDTAVKTDIPNDIKACLCDLLSGDIESTLSKVEKPLGSEKTWSSQTIYRIFDLFSMFFNELVSGVSFGEIVNEAHKDRIYNINADQKPSSTHRGDRNDAVICQDENATILYEQSFGPTEFDETHYLGDMTKLARNGVDDINYQFLQYRKSSITTAKKLKSIGIHGYKYFISIYLTDLISCKTYRIYEIFKCKIPTSYSDRWFLMDIVKIGVLLEALLVERKSIKEKMCKEHIINESDRNCVFNWISIPDNTPDKRKTKEQKN</sequence>
<feature type="compositionally biased region" description="Basic and acidic residues" evidence="1">
    <location>
        <begin position="148"/>
        <end position="162"/>
    </location>
</feature>
<feature type="region of interest" description="Disordered" evidence="1">
    <location>
        <begin position="128"/>
        <end position="184"/>
    </location>
</feature>
<dbReference type="VEuPathDB" id="FungiDB:RhiirFUN_015115"/>
<gene>
    <name evidence="2" type="ORF">CHRIB12_LOCUS14217</name>
</gene>
<protein>
    <submittedName>
        <fullName evidence="2">Uncharacterized protein</fullName>
    </submittedName>
</protein>
<evidence type="ECO:0000313" key="3">
    <source>
        <dbReference type="Proteomes" id="UP000684084"/>
    </source>
</evidence>
<evidence type="ECO:0000256" key="1">
    <source>
        <dbReference type="SAM" id="MobiDB-lite"/>
    </source>
</evidence>
<accession>A0A915ZF83</accession>
<name>A0A915ZF83_9GLOM</name>
<reference evidence="2" key="1">
    <citation type="submission" date="2020-05" db="EMBL/GenBank/DDBJ databases">
        <authorList>
            <person name="Rincon C."/>
            <person name="Sanders R I."/>
            <person name="Robbins C."/>
            <person name="Chaturvedi A."/>
        </authorList>
    </citation>
    <scope>NUCLEOTIDE SEQUENCE</scope>
    <source>
        <strain evidence="2">CHB12</strain>
    </source>
</reference>
<dbReference type="AlphaFoldDB" id="A0A915ZF83"/>
<organism evidence="2 3">
    <name type="scientific">Rhizophagus irregularis</name>
    <dbReference type="NCBI Taxonomy" id="588596"/>
    <lineage>
        <taxon>Eukaryota</taxon>
        <taxon>Fungi</taxon>
        <taxon>Fungi incertae sedis</taxon>
        <taxon>Mucoromycota</taxon>
        <taxon>Glomeromycotina</taxon>
        <taxon>Glomeromycetes</taxon>
        <taxon>Glomerales</taxon>
        <taxon>Glomeraceae</taxon>
        <taxon>Rhizophagus</taxon>
    </lineage>
</organism>
<proteinExistence type="predicted"/>
<dbReference type="EMBL" id="CAGKOT010000032">
    <property type="protein sequence ID" value="CAB5373905.1"/>
    <property type="molecule type" value="Genomic_DNA"/>
</dbReference>
<dbReference type="OrthoDB" id="2444298at2759"/>